<organism evidence="1 2">
    <name type="scientific">Magnetospirillum fulvum</name>
    <name type="common">Rhodospirillum fulvum</name>
    <dbReference type="NCBI Taxonomy" id="1082"/>
    <lineage>
        <taxon>Bacteria</taxon>
        <taxon>Pseudomonadati</taxon>
        <taxon>Pseudomonadota</taxon>
        <taxon>Alphaproteobacteria</taxon>
        <taxon>Rhodospirillales</taxon>
        <taxon>Rhodospirillaceae</taxon>
        <taxon>Magnetospirillum</taxon>
    </lineage>
</organism>
<dbReference type="AlphaFoldDB" id="A0A1H6I6P6"/>
<dbReference type="EMBL" id="FNWO01000009">
    <property type="protein sequence ID" value="SEH44214.1"/>
    <property type="molecule type" value="Genomic_DNA"/>
</dbReference>
<keyword evidence="2" id="KW-1185">Reference proteome</keyword>
<accession>A0A1H6I6P6</accession>
<proteinExistence type="predicted"/>
<protein>
    <submittedName>
        <fullName evidence="1">Uncharacterized protein</fullName>
    </submittedName>
</protein>
<gene>
    <name evidence="1" type="ORF">SAMN04244559_02346</name>
</gene>
<evidence type="ECO:0000313" key="2">
    <source>
        <dbReference type="Proteomes" id="UP000182983"/>
    </source>
</evidence>
<evidence type="ECO:0000313" key="1">
    <source>
        <dbReference type="EMBL" id="SEH44214.1"/>
    </source>
</evidence>
<reference evidence="2" key="1">
    <citation type="submission" date="2016-10" db="EMBL/GenBank/DDBJ databases">
        <authorList>
            <person name="Varghese N."/>
            <person name="Submissions S."/>
        </authorList>
    </citation>
    <scope>NUCLEOTIDE SEQUENCE [LARGE SCALE GENOMIC DNA]</scope>
    <source>
        <strain evidence="2">DSM 13234</strain>
    </source>
</reference>
<name>A0A1H6I6P6_MAGFU</name>
<sequence length="360" mass="38692">MPKDGGGVTRPSTVRLVDPPGRLEAVHFINEALKGPTAAIFRGLVPGFTSIRRDDFYDTVMDSTELLTGCLQIFQLQRTHFSSLLVDERGRPVNDDRVRLRCGRSVQDIVAMIVRTHAKRRFRSALGGDPNDPATRSGRLYLAIRDYLLHDWQVPLVPHYAPLPVETVLRLGPGLLDLRDPEALRALLPSVPPPLAASLAPAPSPIATVPVAPSVVAALSPPPPAPPPLVRLTPAGAGPARPSSPQEEFWWDSLTDPSVAQVLGKHSPNELRELVAALAGVNDTVRSELFAGLSLSTFQAAVCLSTAFRVLGRNSFTTLFGLPGKPAAIATIAKRLRERGAGSRCDLKTLARLTEAAVKV</sequence>
<dbReference type="Proteomes" id="UP000182983">
    <property type="component" value="Unassembled WGS sequence"/>
</dbReference>